<gene>
    <name evidence="4" type="ORF">C1637_12060</name>
    <name evidence="3" type="ORF">EG342_01880</name>
</gene>
<reference evidence="4 5" key="1">
    <citation type="submission" date="2018-01" db="EMBL/GenBank/DDBJ databases">
        <title>Draft genome sequences of Chryseobacterium lactis NCTC11390, Chryseobacterium oncorhynchi 701B-08, and Chryseobacterium viscerum 687B-08.</title>
        <authorList>
            <person name="Jeong J.-J."/>
            <person name="Lee Y.J."/>
            <person name="Park B."/>
            <person name="Choi I.-G."/>
            <person name="Kim K.D."/>
        </authorList>
    </citation>
    <scope>NUCLEOTIDE SEQUENCE [LARGE SCALE GENOMIC DNA]</scope>
    <source>
        <strain evidence="4 5">NCTC11390</strain>
    </source>
</reference>
<dbReference type="AlphaFoldDB" id="A0A3G6RW20"/>
<accession>A0A3G6RW20</accession>
<dbReference type="Pfam" id="PF00078">
    <property type="entry name" value="RVT_1"/>
    <property type="match status" value="1"/>
</dbReference>
<dbReference type="KEGG" id="clac:EG342_01880"/>
<dbReference type="InterPro" id="IPR043502">
    <property type="entry name" value="DNA/RNA_pol_sf"/>
</dbReference>
<feature type="domain" description="Reverse transcriptase" evidence="2">
    <location>
        <begin position="1"/>
        <end position="298"/>
    </location>
</feature>
<dbReference type="GO" id="GO:0003964">
    <property type="term" value="F:RNA-directed DNA polymerase activity"/>
    <property type="evidence" value="ECO:0007669"/>
    <property type="project" value="UniProtKB-KW"/>
</dbReference>
<keyword evidence="6" id="KW-1185">Reference proteome</keyword>
<keyword evidence="4" id="KW-0548">Nucleotidyltransferase</keyword>
<evidence type="ECO:0000259" key="2">
    <source>
        <dbReference type="PROSITE" id="PS50878"/>
    </source>
</evidence>
<name>A0A3G6RW20_CHRLC</name>
<dbReference type="EMBL" id="CP033924">
    <property type="protein sequence ID" value="AZA80738.1"/>
    <property type="molecule type" value="Genomic_DNA"/>
</dbReference>
<dbReference type="CDD" id="cd01646">
    <property type="entry name" value="RT_Bac_retron_I"/>
    <property type="match status" value="1"/>
</dbReference>
<dbReference type="Proteomes" id="UP000236262">
    <property type="component" value="Unassembled WGS sequence"/>
</dbReference>
<keyword evidence="4" id="KW-0808">Transferase</keyword>
<dbReference type="PANTHER" id="PTHR34047">
    <property type="entry name" value="NUCLEAR INTRON MATURASE 1, MITOCHONDRIAL-RELATED"/>
    <property type="match status" value="1"/>
</dbReference>
<protein>
    <submittedName>
        <fullName evidence="4">RNA-directed DNA polymerase</fullName>
    </submittedName>
</protein>
<proteinExistence type="inferred from homology"/>
<evidence type="ECO:0000313" key="3">
    <source>
        <dbReference type="EMBL" id="AZA80738.1"/>
    </source>
</evidence>
<sequence>MRENFRKALKNIIAHGDTDVFPFPFERNLFEDKIEDTLNILENIHKNFSSHLISSPPLTIVKASQVGYYGFRRATLIEPFWNAYFLGLVISIAQKIEDIRIPISENKIFSYRYKWDKTKNTLFQNTTWIDYKKKCIELSLQYPFVLQTDISNFYPRINHHKLENELKRLNSSNTTEKISTLLSHFSGTISYGLPVGGPAARILAELSLNHADKHLKSQNIVFCRYADDYTIFCSSESEGYKNLIFLSEKLANDQLELQKGKTKILTSQEFQDIHKFLDPQNIESIESDDEQKLLNISIRFDPYSPTAIDDYEDLKKAVQEIDIIGILSKEVNKSTIDQTVTKQAINAIKVMDSHHQISAIKILLDSSNLLTLSPVFPSILRLIRGIYDDLDTYIQDFIDKELFNLFQIDSYLTKIELNVNYIVQILSLRHSYSKESLFIKLYDTTTNHLLRRQIIIAMSNWDCHYWLIDVKSNFSTLSMWERRAFMFSSYVLGDEGQHWRDHNKKRFTIEENLIKEWFSKKSQAKQKILV</sequence>
<dbReference type="Proteomes" id="UP000279972">
    <property type="component" value="Chromosome"/>
</dbReference>
<evidence type="ECO:0000313" key="6">
    <source>
        <dbReference type="Proteomes" id="UP000279972"/>
    </source>
</evidence>
<dbReference type="RefSeq" id="WP_103291972.1">
    <property type="nucleotide sequence ID" value="NZ_CP033924.1"/>
</dbReference>
<dbReference type="PROSITE" id="PS50878">
    <property type="entry name" value="RT_POL"/>
    <property type="match status" value="1"/>
</dbReference>
<evidence type="ECO:0000256" key="1">
    <source>
        <dbReference type="ARBA" id="ARBA00034120"/>
    </source>
</evidence>
<keyword evidence="4" id="KW-0695">RNA-directed DNA polymerase</keyword>
<dbReference type="SUPFAM" id="SSF56672">
    <property type="entry name" value="DNA/RNA polymerases"/>
    <property type="match status" value="1"/>
</dbReference>
<dbReference type="OrthoDB" id="9780724at2"/>
<dbReference type="EMBL" id="PPEH01000004">
    <property type="protein sequence ID" value="PNW13541.1"/>
    <property type="molecule type" value="Genomic_DNA"/>
</dbReference>
<dbReference type="PANTHER" id="PTHR34047:SF8">
    <property type="entry name" value="PROTEIN YKFC"/>
    <property type="match status" value="1"/>
</dbReference>
<organism evidence="4 5">
    <name type="scientific">Chryseobacterium lactis</name>
    <dbReference type="NCBI Taxonomy" id="1241981"/>
    <lineage>
        <taxon>Bacteria</taxon>
        <taxon>Pseudomonadati</taxon>
        <taxon>Bacteroidota</taxon>
        <taxon>Flavobacteriia</taxon>
        <taxon>Flavobacteriales</taxon>
        <taxon>Weeksellaceae</taxon>
        <taxon>Chryseobacterium group</taxon>
        <taxon>Chryseobacterium</taxon>
    </lineage>
</organism>
<dbReference type="InterPro" id="IPR000477">
    <property type="entry name" value="RT_dom"/>
</dbReference>
<evidence type="ECO:0000313" key="5">
    <source>
        <dbReference type="Proteomes" id="UP000236262"/>
    </source>
</evidence>
<comment type="similarity">
    <text evidence="1">Belongs to the bacterial reverse transcriptase family.</text>
</comment>
<dbReference type="InterPro" id="IPR051083">
    <property type="entry name" value="GrpII_Intron_Splice-Mob/Def"/>
</dbReference>
<reference evidence="3 6" key="2">
    <citation type="submission" date="2018-11" db="EMBL/GenBank/DDBJ databases">
        <title>Proposal to divide the Flavobacteriaceae and reorganize its genera based on Amino Acid Identity values calculated from whole genome sequences.</title>
        <authorList>
            <person name="Nicholson A.C."/>
            <person name="Gulvik C.A."/>
            <person name="Whitney A.M."/>
            <person name="Humrighouse B.W."/>
            <person name="Bell M."/>
            <person name="Holmes B."/>
            <person name="Steigerwalt A.G."/>
            <person name="Villarma A."/>
            <person name="Sheth M."/>
            <person name="Batra D."/>
            <person name="Pryor J."/>
            <person name="Bernardet J.-F."/>
            <person name="Hugo C."/>
            <person name="Kampfer P."/>
            <person name="Newman J."/>
            <person name="McQuiston J.R."/>
        </authorList>
    </citation>
    <scope>NUCLEOTIDE SEQUENCE [LARGE SCALE GENOMIC DNA]</scope>
    <source>
        <strain evidence="3 6">KC_1864</strain>
    </source>
</reference>
<evidence type="ECO:0000313" key="4">
    <source>
        <dbReference type="EMBL" id="PNW13541.1"/>
    </source>
</evidence>